<protein>
    <submittedName>
        <fullName evidence="2">HDAC9 isoform 18</fullName>
    </submittedName>
</protein>
<name>A0A2J8MEN9_PANTR</name>
<comment type="caution">
    <text evidence="2">The sequence shown here is derived from an EMBL/GenBank/DDBJ whole genome shotgun (WGS) entry which is preliminary data.</text>
</comment>
<evidence type="ECO:0000313" key="2">
    <source>
        <dbReference type="EMBL" id="PNI57971.1"/>
    </source>
</evidence>
<proteinExistence type="predicted"/>
<dbReference type="EMBL" id="NBAG03000259">
    <property type="protein sequence ID" value="PNI57971.1"/>
    <property type="molecule type" value="Genomic_DNA"/>
</dbReference>
<organism evidence="2 3">
    <name type="scientific">Pan troglodytes</name>
    <name type="common">Chimpanzee</name>
    <dbReference type="NCBI Taxonomy" id="9598"/>
    <lineage>
        <taxon>Eukaryota</taxon>
        <taxon>Metazoa</taxon>
        <taxon>Chordata</taxon>
        <taxon>Craniata</taxon>
        <taxon>Vertebrata</taxon>
        <taxon>Euteleostomi</taxon>
        <taxon>Mammalia</taxon>
        <taxon>Eutheria</taxon>
        <taxon>Euarchontoglires</taxon>
        <taxon>Primates</taxon>
        <taxon>Haplorrhini</taxon>
        <taxon>Catarrhini</taxon>
        <taxon>Hominidae</taxon>
        <taxon>Pan</taxon>
    </lineage>
</organism>
<gene>
    <name evidence="2" type="ORF">CK820_G0021341</name>
</gene>
<evidence type="ECO:0000256" key="1">
    <source>
        <dbReference type="SAM" id="MobiDB-lite"/>
    </source>
</evidence>
<reference evidence="2 3" key="1">
    <citation type="submission" date="2017-12" db="EMBL/GenBank/DDBJ databases">
        <title>High-resolution comparative analysis of great ape genomes.</title>
        <authorList>
            <person name="Pollen A."/>
            <person name="Hastie A."/>
            <person name="Hormozdiari F."/>
            <person name="Dougherty M."/>
            <person name="Liu R."/>
            <person name="Chaisson M."/>
            <person name="Hoppe E."/>
            <person name="Hill C."/>
            <person name="Pang A."/>
            <person name="Hillier L."/>
            <person name="Baker C."/>
            <person name="Armstrong J."/>
            <person name="Shendure J."/>
            <person name="Paten B."/>
            <person name="Wilson R."/>
            <person name="Chao H."/>
            <person name="Schneider V."/>
            <person name="Ventura M."/>
            <person name="Kronenberg Z."/>
            <person name="Murali S."/>
            <person name="Gordon D."/>
            <person name="Cantsilieris S."/>
            <person name="Munson K."/>
            <person name="Nelson B."/>
            <person name="Raja A."/>
            <person name="Underwood J."/>
            <person name="Diekhans M."/>
            <person name="Fiddes I."/>
            <person name="Haussler D."/>
            <person name="Eichler E."/>
        </authorList>
    </citation>
    <scope>NUCLEOTIDE SEQUENCE [LARGE SCALE GENOMIC DNA]</scope>
    <source>
        <strain evidence="2">Yerkes chimp pedigree #C0471</strain>
    </source>
</reference>
<feature type="compositionally biased region" description="Polar residues" evidence="1">
    <location>
        <begin position="1"/>
        <end position="10"/>
    </location>
</feature>
<feature type="compositionally biased region" description="Basic and acidic residues" evidence="1">
    <location>
        <begin position="21"/>
        <end position="32"/>
    </location>
</feature>
<evidence type="ECO:0000313" key="3">
    <source>
        <dbReference type="Proteomes" id="UP000236370"/>
    </source>
</evidence>
<sequence length="38" mass="4071">MHSMISSVRSSCGPGAHLTFRPKDRPQDDDARGGPCCP</sequence>
<feature type="region of interest" description="Disordered" evidence="1">
    <location>
        <begin position="1"/>
        <end position="38"/>
    </location>
</feature>
<dbReference type="AlphaFoldDB" id="A0A2J8MEN9"/>
<dbReference type="Proteomes" id="UP000236370">
    <property type="component" value="Unassembled WGS sequence"/>
</dbReference>
<accession>A0A2J8MEN9</accession>